<protein>
    <submittedName>
        <fullName evidence="2">Uncharacterized protein</fullName>
    </submittedName>
</protein>
<dbReference type="HOGENOM" id="CLU_1687132_0_0_1"/>
<accession>F8MPH0</accession>
<feature type="compositionally biased region" description="Polar residues" evidence="1">
    <location>
        <begin position="13"/>
        <end position="22"/>
    </location>
</feature>
<dbReference type="VEuPathDB" id="FungiDB:NEUTE1DRAFT_111482"/>
<dbReference type="Proteomes" id="UP000008065">
    <property type="component" value="Unassembled WGS sequence"/>
</dbReference>
<evidence type="ECO:0000313" key="3">
    <source>
        <dbReference type="Proteomes" id="UP000008065"/>
    </source>
</evidence>
<evidence type="ECO:0000313" key="2">
    <source>
        <dbReference type="EMBL" id="EGO57129.1"/>
    </source>
</evidence>
<sequence length="156" mass="17691">MAFPKGRTKSIEYPSSANPPGTQQTQLFSLHRTRGSFCPEYQSSVVPSFARLTRKVSSFAERRFTIGLGVVNWTYQMRWSVRGSLSPKYLYVYLPKQSSELGLFSSCDAHYLTTYLVWNPSPVNLIGPLGPISSFLAVFELKPLENDDDRLDETRL</sequence>
<dbReference type="AlphaFoldDB" id="F8MPH0"/>
<evidence type="ECO:0000256" key="1">
    <source>
        <dbReference type="SAM" id="MobiDB-lite"/>
    </source>
</evidence>
<feature type="region of interest" description="Disordered" evidence="1">
    <location>
        <begin position="1"/>
        <end position="22"/>
    </location>
</feature>
<name>F8MPH0_NEUT8</name>
<proteinExistence type="predicted"/>
<dbReference type="GeneID" id="20822576"/>
<dbReference type="EMBL" id="GL891305">
    <property type="protein sequence ID" value="EGO57129.1"/>
    <property type="molecule type" value="Genomic_DNA"/>
</dbReference>
<dbReference type="KEGG" id="nte:NEUTE1DRAFT111482"/>
<organism evidence="2 3">
    <name type="scientific">Neurospora tetrasperma (strain FGSC 2508 / ATCC MYA-4615 / P0657)</name>
    <dbReference type="NCBI Taxonomy" id="510951"/>
    <lineage>
        <taxon>Eukaryota</taxon>
        <taxon>Fungi</taxon>
        <taxon>Dikarya</taxon>
        <taxon>Ascomycota</taxon>
        <taxon>Pezizomycotina</taxon>
        <taxon>Sordariomycetes</taxon>
        <taxon>Sordariomycetidae</taxon>
        <taxon>Sordariales</taxon>
        <taxon>Sordariaceae</taxon>
        <taxon>Neurospora</taxon>
    </lineage>
</organism>
<gene>
    <name evidence="2" type="ORF">NEUTE1DRAFT_111482</name>
</gene>
<dbReference type="RefSeq" id="XP_009852645.1">
    <property type="nucleotide sequence ID" value="XM_009854343.1"/>
</dbReference>
<keyword evidence="3" id="KW-1185">Reference proteome</keyword>
<reference evidence="3" key="1">
    <citation type="journal article" date="2011" name="Genetics">
        <title>Massive changes in genome architecture accompany the transition to self-fertility in the filamentous fungus Neurospora tetrasperma.</title>
        <authorList>
            <person name="Ellison C.E."/>
            <person name="Stajich J.E."/>
            <person name="Jacobson D.J."/>
            <person name="Natvig D.O."/>
            <person name="Lapidus A."/>
            <person name="Foster B."/>
            <person name="Aerts A."/>
            <person name="Riley R."/>
            <person name="Lindquist E.A."/>
            <person name="Grigoriev I.V."/>
            <person name="Taylor J.W."/>
        </authorList>
    </citation>
    <scope>NUCLEOTIDE SEQUENCE [LARGE SCALE GENOMIC DNA]</scope>
    <source>
        <strain evidence="3">FGSC 2508 / P0657</strain>
    </source>
</reference>